<dbReference type="Proteomes" id="UP001152321">
    <property type="component" value="Unassembled WGS sequence"/>
</dbReference>
<dbReference type="Pfam" id="PF03788">
    <property type="entry name" value="LrgA"/>
    <property type="match status" value="1"/>
</dbReference>
<evidence type="ECO:0000256" key="4">
    <source>
        <dbReference type="ARBA" id="ARBA00022989"/>
    </source>
</evidence>
<evidence type="ECO:0000256" key="1">
    <source>
        <dbReference type="ARBA" id="ARBA00004651"/>
    </source>
</evidence>
<protein>
    <submittedName>
        <fullName evidence="7">CidA/LrgA family protein</fullName>
    </submittedName>
</protein>
<evidence type="ECO:0000313" key="7">
    <source>
        <dbReference type="EMBL" id="MDG0815299.1"/>
    </source>
</evidence>
<keyword evidence="2" id="KW-1003">Cell membrane</keyword>
<dbReference type="PANTHER" id="PTHR33931">
    <property type="entry name" value="HOLIN-LIKE PROTEIN CIDA-RELATED"/>
    <property type="match status" value="1"/>
</dbReference>
<name>A0ABT6DHA4_9BACT</name>
<feature type="transmembrane region" description="Helical" evidence="6">
    <location>
        <begin position="55"/>
        <end position="76"/>
    </location>
</feature>
<dbReference type="InterPro" id="IPR005538">
    <property type="entry name" value="LrgA/CidA"/>
</dbReference>
<accession>A0ABT6DHA4</accession>
<keyword evidence="5 6" id="KW-0472">Membrane</keyword>
<keyword evidence="8" id="KW-1185">Reference proteome</keyword>
<organism evidence="7 8">
    <name type="scientific">Bdellovibrio svalbardensis</name>
    <dbReference type="NCBI Taxonomy" id="2972972"/>
    <lineage>
        <taxon>Bacteria</taxon>
        <taxon>Pseudomonadati</taxon>
        <taxon>Bdellovibrionota</taxon>
        <taxon>Bdellovibrionia</taxon>
        <taxon>Bdellovibrionales</taxon>
        <taxon>Pseudobdellovibrionaceae</taxon>
        <taxon>Bdellovibrio</taxon>
    </lineage>
</organism>
<evidence type="ECO:0000256" key="6">
    <source>
        <dbReference type="SAM" id="Phobius"/>
    </source>
</evidence>
<keyword evidence="4 6" id="KW-1133">Transmembrane helix</keyword>
<evidence type="ECO:0000313" key="8">
    <source>
        <dbReference type="Proteomes" id="UP001152321"/>
    </source>
</evidence>
<dbReference type="PANTHER" id="PTHR33931:SF2">
    <property type="entry name" value="HOLIN-LIKE PROTEIN CIDA"/>
    <property type="match status" value="1"/>
</dbReference>
<dbReference type="RefSeq" id="WP_277576775.1">
    <property type="nucleotide sequence ID" value="NZ_JANRMI010000001.1"/>
</dbReference>
<comment type="caution">
    <text evidence="7">The sequence shown here is derived from an EMBL/GenBank/DDBJ whole genome shotgun (WGS) entry which is preliminary data.</text>
</comment>
<evidence type="ECO:0000256" key="5">
    <source>
        <dbReference type="ARBA" id="ARBA00023136"/>
    </source>
</evidence>
<reference evidence="7" key="1">
    <citation type="submission" date="2022-08" db="EMBL/GenBank/DDBJ databases">
        <title>Novel Bdellovibrio Species Isolated from Svalbard: Designation Bdellovibrio svalbardensis.</title>
        <authorList>
            <person name="Mitchell R.J."/>
            <person name="Choi S.Y."/>
        </authorList>
    </citation>
    <scope>NUCLEOTIDE SEQUENCE</scope>
    <source>
        <strain evidence="7">PAP01</strain>
    </source>
</reference>
<evidence type="ECO:0000256" key="2">
    <source>
        <dbReference type="ARBA" id="ARBA00022475"/>
    </source>
</evidence>
<sequence length="119" mass="13269">MLLALFILLSFQLLGEGTVQLFHLFIPGPVLGMVYFFLALLLWKPMKGHVESLTQFITTHLSLFYIPAGVGLIEYFDLFGKYGVGMVLTIIFSTTITIVATALIFHWVLKCSGKGESHD</sequence>
<proteinExistence type="predicted"/>
<keyword evidence="3 6" id="KW-0812">Transmembrane</keyword>
<gene>
    <name evidence="7" type="ORF">NWE73_02930</name>
</gene>
<feature type="transmembrane region" description="Helical" evidence="6">
    <location>
        <begin position="82"/>
        <end position="109"/>
    </location>
</feature>
<feature type="transmembrane region" description="Helical" evidence="6">
    <location>
        <begin position="25"/>
        <end position="43"/>
    </location>
</feature>
<comment type="subcellular location">
    <subcellularLocation>
        <location evidence="1">Cell membrane</location>
        <topology evidence="1">Multi-pass membrane protein</topology>
    </subcellularLocation>
</comment>
<dbReference type="EMBL" id="JANRMI010000001">
    <property type="protein sequence ID" value="MDG0815299.1"/>
    <property type="molecule type" value="Genomic_DNA"/>
</dbReference>
<evidence type="ECO:0000256" key="3">
    <source>
        <dbReference type="ARBA" id="ARBA00022692"/>
    </source>
</evidence>